<sequence>MSSPDLAPPLQSSPPAAPSASSSPPPVPASMLPLPPAGLPIGCTSCVVLPAAPSAARSDPDRELLPALPQSSLGHPGQVGGVSMEVPPGKLPASASARLPAPTSPVVSAARLAVAALASRKADPAIGGRMAGTGSTPASLAGVSSSQLPPSSTSTPSSLRGPDQADPSPTSLSCIIPEASSVRPDWGDWLGCFKGMTMPADPICCAPTAHGETLEGWHLVIERRRLPSSQAFRQPAFNARPASPSWLKDRCFRCLSKGHHEHSCRDPIRCRSCLHFGHPARFCRAKNTSHQSTPLRRAA</sequence>
<evidence type="ECO:0000256" key="1">
    <source>
        <dbReference type="SAM" id="MobiDB-lite"/>
    </source>
</evidence>
<evidence type="ECO:0000313" key="2">
    <source>
        <dbReference type="EnsemblPlants" id="TuG1812G0100003528.01.T01.cds351571"/>
    </source>
</evidence>
<proteinExistence type="predicted"/>
<dbReference type="Gramene" id="TuG1812G0100003528.01.T01">
    <property type="protein sequence ID" value="TuG1812G0100003528.01.T01.cds351571"/>
    <property type="gene ID" value="TuG1812G0100003528.01"/>
</dbReference>
<dbReference type="EnsemblPlants" id="TuG1812G0100003528.01.T01">
    <property type="protein sequence ID" value="TuG1812G0100003528.01.T01.cds351571"/>
    <property type="gene ID" value="TuG1812G0100003528.01"/>
</dbReference>
<evidence type="ECO:0000313" key="3">
    <source>
        <dbReference type="Proteomes" id="UP000015106"/>
    </source>
</evidence>
<feature type="region of interest" description="Disordered" evidence="1">
    <location>
        <begin position="1"/>
        <end position="34"/>
    </location>
</feature>
<keyword evidence="3" id="KW-1185">Reference proteome</keyword>
<accession>A0A8R7P7T4</accession>
<reference evidence="2" key="3">
    <citation type="submission" date="2022-06" db="UniProtKB">
        <authorList>
            <consortium name="EnsemblPlants"/>
        </authorList>
    </citation>
    <scope>IDENTIFICATION</scope>
</reference>
<dbReference type="Gene3D" id="4.10.60.10">
    <property type="entry name" value="Zinc finger, CCHC-type"/>
    <property type="match status" value="1"/>
</dbReference>
<feature type="compositionally biased region" description="Low complexity" evidence="1">
    <location>
        <begin position="144"/>
        <end position="159"/>
    </location>
</feature>
<dbReference type="Proteomes" id="UP000015106">
    <property type="component" value="Chromosome 1"/>
</dbReference>
<name>A0A8R7P7T4_TRIUA</name>
<reference evidence="2" key="2">
    <citation type="submission" date="2018-03" db="EMBL/GenBank/DDBJ databases">
        <title>The Triticum urartu genome reveals the dynamic nature of wheat genome evolution.</title>
        <authorList>
            <person name="Ling H."/>
            <person name="Ma B."/>
            <person name="Shi X."/>
            <person name="Liu H."/>
            <person name="Dong L."/>
            <person name="Sun H."/>
            <person name="Cao Y."/>
            <person name="Gao Q."/>
            <person name="Zheng S."/>
            <person name="Li Y."/>
            <person name="Yu Y."/>
            <person name="Du H."/>
            <person name="Qi M."/>
            <person name="Li Y."/>
            <person name="Yu H."/>
            <person name="Cui Y."/>
            <person name="Wang N."/>
            <person name="Chen C."/>
            <person name="Wu H."/>
            <person name="Zhao Y."/>
            <person name="Zhang J."/>
            <person name="Li Y."/>
            <person name="Zhou W."/>
            <person name="Zhang B."/>
            <person name="Hu W."/>
            <person name="Eijk M."/>
            <person name="Tang J."/>
            <person name="Witsenboer H."/>
            <person name="Zhao S."/>
            <person name="Li Z."/>
            <person name="Zhang A."/>
            <person name="Wang D."/>
            <person name="Liang C."/>
        </authorList>
    </citation>
    <scope>NUCLEOTIDE SEQUENCE [LARGE SCALE GENOMIC DNA]</scope>
    <source>
        <strain evidence="2">cv. G1812</strain>
    </source>
</reference>
<dbReference type="GO" id="GO:0003676">
    <property type="term" value="F:nucleic acid binding"/>
    <property type="evidence" value="ECO:0007669"/>
    <property type="project" value="InterPro"/>
</dbReference>
<reference evidence="3" key="1">
    <citation type="journal article" date="2013" name="Nature">
        <title>Draft genome of the wheat A-genome progenitor Triticum urartu.</title>
        <authorList>
            <person name="Ling H.Q."/>
            <person name="Zhao S."/>
            <person name="Liu D."/>
            <person name="Wang J."/>
            <person name="Sun H."/>
            <person name="Zhang C."/>
            <person name="Fan H."/>
            <person name="Li D."/>
            <person name="Dong L."/>
            <person name="Tao Y."/>
            <person name="Gao C."/>
            <person name="Wu H."/>
            <person name="Li Y."/>
            <person name="Cui Y."/>
            <person name="Guo X."/>
            <person name="Zheng S."/>
            <person name="Wang B."/>
            <person name="Yu K."/>
            <person name="Liang Q."/>
            <person name="Yang W."/>
            <person name="Lou X."/>
            <person name="Chen J."/>
            <person name="Feng M."/>
            <person name="Jian J."/>
            <person name="Zhang X."/>
            <person name="Luo G."/>
            <person name="Jiang Y."/>
            <person name="Liu J."/>
            <person name="Wang Z."/>
            <person name="Sha Y."/>
            <person name="Zhang B."/>
            <person name="Wu H."/>
            <person name="Tang D."/>
            <person name="Shen Q."/>
            <person name="Xue P."/>
            <person name="Zou S."/>
            <person name="Wang X."/>
            <person name="Liu X."/>
            <person name="Wang F."/>
            <person name="Yang Y."/>
            <person name="An X."/>
            <person name="Dong Z."/>
            <person name="Zhang K."/>
            <person name="Zhang X."/>
            <person name="Luo M.C."/>
            <person name="Dvorak J."/>
            <person name="Tong Y."/>
            <person name="Wang J."/>
            <person name="Yang H."/>
            <person name="Li Z."/>
            <person name="Wang D."/>
            <person name="Zhang A."/>
            <person name="Wang J."/>
        </authorList>
    </citation>
    <scope>NUCLEOTIDE SEQUENCE</scope>
    <source>
        <strain evidence="3">cv. G1812</strain>
    </source>
</reference>
<dbReference type="AlphaFoldDB" id="A0A8R7P7T4"/>
<protein>
    <recommendedName>
        <fullName evidence="4">CCHC-type domain-containing protein</fullName>
    </recommendedName>
</protein>
<dbReference type="SUPFAM" id="SSF57756">
    <property type="entry name" value="Retrovirus zinc finger-like domains"/>
    <property type="match status" value="1"/>
</dbReference>
<evidence type="ECO:0008006" key="4">
    <source>
        <dbReference type="Google" id="ProtNLM"/>
    </source>
</evidence>
<dbReference type="GO" id="GO:0008270">
    <property type="term" value="F:zinc ion binding"/>
    <property type="evidence" value="ECO:0007669"/>
    <property type="project" value="InterPro"/>
</dbReference>
<feature type="region of interest" description="Disordered" evidence="1">
    <location>
        <begin position="125"/>
        <end position="172"/>
    </location>
</feature>
<feature type="compositionally biased region" description="Pro residues" evidence="1">
    <location>
        <begin position="11"/>
        <end position="34"/>
    </location>
</feature>
<organism evidence="2 3">
    <name type="scientific">Triticum urartu</name>
    <name type="common">Red wild einkorn</name>
    <name type="synonym">Crithodium urartu</name>
    <dbReference type="NCBI Taxonomy" id="4572"/>
    <lineage>
        <taxon>Eukaryota</taxon>
        <taxon>Viridiplantae</taxon>
        <taxon>Streptophyta</taxon>
        <taxon>Embryophyta</taxon>
        <taxon>Tracheophyta</taxon>
        <taxon>Spermatophyta</taxon>
        <taxon>Magnoliopsida</taxon>
        <taxon>Liliopsida</taxon>
        <taxon>Poales</taxon>
        <taxon>Poaceae</taxon>
        <taxon>BOP clade</taxon>
        <taxon>Pooideae</taxon>
        <taxon>Triticodae</taxon>
        <taxon>Triticeae</taxon>
        <taxon>Triticinae</taxon>
        <taxon>Triticum</taxon>
    </lineage>
</organism>
<feature type="compositionally biased region" description="Low complexity" evidence="1">
    <location>
        <begin position="1"/>
        <end position="10"/>
    </location>
</feature>
<feature type="region of interest" description="Disordered" evidence="1">
    <location>
        <begin position="53"/>
        <end position="88"/>
    </location>
</feature>
<dbReference type="InterPro" id="IPR036875">
    <property type="entry name" value="Znf_CCHC_sf"/>
</dbReference>